<comment type="caution">
    <text evidence="12">The sequence shown here is derived from an EMBL/GenBank/DDBJ whole genome shotgun (WGS) entry which is preliminary data.</text>
</comment>
<dbReference type="PANTHER" id="PTHR11239">
    <property type="entry name" value="DNA-DIRECTED RNA POLYMERASE"/>
    <property type="match status" value="1"/>
</dbReference>
<keyword evidence="7 8" id="KW-0539">Nucleus</keyword>
<feature type="binding site" evidence="9">
    <location>
        <position position="114"/>
    </location>
    <ligand>
        <name>Zn(2+)</name>
        <dbReference type="ChEBI" id="CHEBI:29105"/>
        <label>2</label>
    </ligand>
</feature>
<evidence type="ECO:0000256" key="10">
    <source>
        <dbReference type="PIRSR" id="PIRSR005586-2"/>
    </source>
</evidence>
<feature type="binding site" evidence="9">
    <location>
        <position position="86"/>
    </location>
    <ligand>
        <name>Zn(2+)</name>
        <dbReference type="ChEBI" id="CHEBI:29105"/>
        <label>2</label>
    </ligand>
</feature>
<feature type="binding site" evidence="9">
    <location>
        <position position="83"/>
    </location>
    <ligand>
        <name>Zn(2+)</name>
        <dbReference type="ChEBI" id="CHEBI:29105"/>
        <label>2</label>
    </ligand>
</feature>
<sequence>MASIGSLIFCTDCGNLLRESTGDEAAILICELCGTKNRDTASKTITSESKPDAFPSSLRTKRSAVQTLTAADKRGDAIAQESCPECDRPEMRYYTLQLRSADEGSTVFYSCEGCGHKYVLPKLSKIIQWAHNDSLI</sequence>
<proteinExistence type="inferred from homology"/>
<evidence type="ECO:0000256" key="6">
    <source>
        <dbReference type="ARBA" id="ARBA00023163"/>
    </source>
</evidence>
<dbReference type="PROSITE" id="PS51133">
    <property type="entry name" value="ZF_TFIIS_2"/>
    <property type="match status" value="1"/>
</dbReference>
<keyword evidence="6 8" id="KW-0804">Transcription</keyword>
<dbReference type="SMART" id="SM00440">
    <property type="entry name" value="ZnF_C2C2"/>
    <property type="match status" value="1"/>
</dbReference>
<feature type="domain" description="TFIIS-type" evidence="11">
    <location>
        <begin position="79"/>
        <end position="119"/>
    </location>
</feature>
<comment type="similarity">
    <text evidence="8">Belongs to the archaeal rpoM/eukaryotic RPA12/RPB9/RPC11 RNA polymerase family.</text>
</comment>
<dbReference type="FunFam" id="2.20.25.10:FF:000024">
    <property type="entry name" value="DNA-directed RNA polymerase subunit"/>
    <property type="match status" value="1"/>
</dbReference>
<dbReference type="GO" id="GO:0006363">
    <property type="term" value="P:termination of RNA polymerase I transcription"/>
    <property type="evidence" value="ECO:0007669"/>
    <property type="project" value="TreeGrafter"/>
</dbReference>
<dbReference type="GO" id="GO:0003676">
    <property type="term" value="F:nucleic acid binding"/>
    <property type="evidence" value="ECO:0007669"/>
    <property type="project" value="InterPro"/>
</dbReference>
<keyword evidence="3 9" id="KW-0479">Metal-binding</keyword>
<dbReference type="Gene3D" id="2.20.25.10">
    <property type="match status" value="1"/>
</dbReference>
<protein>
    <recommendedName>
        <fullName evidence="8">DNA-directed RNA polymerase subunit</fullName>
    </recommendedName>
</protein>
<feature type="binding site" evidence="9">
    <location>
        <position position="13"/>
    </location>
    <ligand>
        <name>Zn(2+)</name>
        <dbReference type="ChEBI" id="CHEBI:29105"/>
        <label>1</label>
    </ligand>
</feature>
<dbReference type="CDD" id="cd10507">
    <property type="entry name" value="Zn-ribbon_RPA12"/>
    <property type="match status" value="1"/>
</dbReference>
<dbReference type="InterPro" id="IPR019761">
    <property type="entry name" value="DNA-dir_RNA_pol-M_15_CS"/>
</dbReference>
<keyword evidence="13" id="KW-1185">Reference proteome</keyword>
<dbReference type="InterPro" id="IPR012164">
    <property type="entry name" value="Rpa12/Rpb9/Rpc10/TFS"/>
</dbReference>
<dbReference type="STRING" id="1658174.A0A1J9RH68"/>
<evidence type="ECO:0000256" key="2">
    <source>
        <dbReference type="ARBA" id="ARBA00022478"/>
    </source>
</evidence>
<dbReference type="GO" id="GO:0005736">
    <property type="term" value="C:RNA polymerase I complex"/>
    <property type="evidence" value="ECO:0007669"/>
    <property type="project" value="TreeGrafter"/>
</dbReference>
<evidence type="ECO:0000256" key="1">
    <source>
        <dbReference type="ARBA" id="ARBA00004604"/>
    </source>
</evidence>
<dbReference type="GO" id="GO:0008270">
    <property type="term" value="F:zinc ion binding"/>
    <property type="evidence" value="ECO:0007669"/>
    <property type="project" value="UniProtKB-KW"/>
</dbReference>
<evidence type="ECO:0000256" key="8">
    <source>
        <dbReference type="PIRNR" id="PIRNR005586"/>
    </source>
</evidence>
<accession>A0A1J9RH68</accession>
<dbReference type="AlphaFoldDB" id="A0A1J9RH68"/>
<feature type="binding site" evidence="9">
    <location>
        <position position="10"/>
    </location>
    <ligand>
        <name>Zn(2+)</name>
        <dbReference type="ChEBI" id="CHEBI:29105"/>
        <label>1</label>
    </ligand>
</feature>
<dbReference type="Pfam" id="PF01096">
    <property type="entry name" value="Zn_ribbon_TFIIS"/>
    <property type="match status" value="1"/>
</dbReference>
<evidence type="ECO:0000259" key="11">
    <source>
        <dbReference type="PROSITE" id="PS51133"/>
    </source>
</evidence>
<feature type="binding site" evidence="9">
    <location>
        <position position="33"/>
    </location>
    <ligand>
        <name>Zn(2+)</name>
        <dbReference type="ChEBI" id="CHEBI:29105"/>
        <label>1</label>
    </ligand>
</feature>
<dbReference type="Proteomes" id="UP000242791">
    <property type="component" value="Unassembled WGS sequence"/>
</dbReference>
<dbReference type="GO" id="GO:0003899">
    <property type="term" value="F:DNA-directed RNA polymerase activity"/>
    <property type="evidence" value="ECO:0007669"/>
    <property type="project" value="InterPro"/>
</dbReference>
<reference evidence="12 13" key="1">
    <citation type="submission" date="2015-08" db="EMBL/GenBank/DDBJ databases">
        <title>Emmonsia species relationships and genome sequence.</title>
        <authorList>
            <person name="Cuomo C.A."/>
            <person name="Schwartz I.S."/>
            <person name="Kenyon C."/>
            <person name="De Hoog G.S."/>
            <person name="Govender N.P."/>
            <person name="Botha A."/>
            <person name="Moreno L."/>
            <person name="De Vries M."/>
            <person name="Munoz J.F."/>
            <person name="Stielow J.B."/>
        </authorList>
    </citation>
    <scope>NUCLEOTIDE SEQUENCE [LARGE SCALE GENOMIC DNA]</scope>
    <source>
        <strain evidence="12 13">EI222</strain>
    </source>
</reference>
<keyword evidence="2 8" id="KW-0240">DNA-directed RNA polymerase</keyword>
<feature type="binding site" evidence="9">
    <location>
        <position position="111"/>
    </location>
    <ligand>
        <name>Zn(2+)</name>
        <dbReference type="ChEBI" id="CHEBI:29105"/>
        <label>2</label>
    </ligand>
</feature>
<dbReference type="PANTHER" id="PTHR11239:SF14">
    <property type="entry name" value="DNA-DIRECTED RNA POLYMERASE I SUBUNIT RPA12"/>
    <property type="match status" value="1"/>
</dbReference>
<dbReference type="PROSITE" id="PS01030">
    <property type="entry name" value="RNA_POL_M_15KD"/>
    <property type="match status" value="1"/>
</dbReference>
<evidence type="ECO:0000256" key="3">
    <source>
        <dbReference type="ARBA" id="ARBA00022723"/>
    </source>
</evidence>
<evidence type="ECO:0000256" key="4">
    <source>
        <dbReference type="ARBA" id="ARBA00022771"/>
    </source>
</evidence>
<dbReference type="OrthoDB" id="10056816at2759"/>
<evidence type="ECO:0000256" key="9">
    <source>
        <dbReference type="PIRSR" id="PIRSR005586-1"/>
    </source>
</evidence>
<evidence type="ECO:0000313" key="13">
    <source>
        <dbReference type="Proteomes" id="UP000242791"/>
    </source>
</evidence>
<organism evidence="12 13">
    <name type="scientific">Blastomyces percursus</name>
    <dbReference type="NCBI Taxonomy" id="1658174"/>
    <lineage>
        <taxon>Eukaryota</taxon>
        <taxon>Fungi</taxon>
        <taxon>Dikarya</taxon>
        <taxon>Ascomycota</taxon>
        <taxon>Pezizomycotina</taxon>
        <taxon>Eurotiomycetes</taxon>
        <taxon>Eurotiomycetidae</taxon>
        <taxon>Onygenales</taxon>
        <taxon>Ajellomycetaceae</taxon>
        <taxon>Blastomyces</taxon>
    </lineage>
</organism>
<keyword evidence="4 10" id="KW-0863">Zinc-finger</keyword>
<dbReference type="InterPro" id="IPR001222">
    <property type="entry name" value="Znf_TFIIS"/>
</dbReference>
<evidence type="ECO:0000256" key="7">
    <source>
        <dbReference type="ARBA" id="ARBA00023242"/>
    </source>
</evidence>
<keyword evidence="5 9" id="KW-0862">Zinc</keyword>
<dbReference type="VEuPathDB" id="FungiDB:ACJ73_00712"/>
<comment type="subcellular location">
    <subcellularLocation>
        <location evidence="1">Nucleus</location>
        <location evidence="1">Nucleolus</location>
    </subcellularLocation>
</comment>
<gene>
    <name evidence="12" type="ORF">ACJ73_00712</name>
</gene>
<feature type="zinc finger region" description="C4-type" evidence="10">
    <location>
        <begin position="10"/>
        <end position="33"/>
    </location>
</feature>
<dbReference type="SUPFAM" id="SSF57783">
    <property type="entry name" value="Zinc beta-ribbon"/>
    <property type="match status" value="1"/>
</dbReference>
<comment type="function">
    <text evidence="8">DNA-dependent RNA polymerase catalyzes the transcription of DNA into RNA using the four ribonucleoside triphosphates as substrates.</text>
</comment>
<name>A0A1J9RH68_9EURO</name>
<evidence type="ECO:0000313" key="12">
    <source>
        <dbReference type="EMBL" id="OJD27895.1"/>
    </source>
</evidence>
<dbReference type="PIRSF" id="PIRSF005586">
    <property type="entry name" value="RNApol_RpoM"/>
    <property type="match status" value="1"/>
</dbReference>
<evidence type="ECO:0000256" key="5">
    <source>
        <dbReference type="ARBA" id="ARBA00022833"/>
    </source>
</evidence>
<feature type="binding site" evidence="9">
    <location>
        <position position="30"/>
    </location>
    <ligand>
        <name>Zn(2+)</name>
        <dbReference type="ChEBI" id="CHEBI:29105"/>
        <label>1</label>
    </ligand>
</feature>
<dbReference type="EMBL" id="LGTZ01000053">
    <property type="protein sequence ID" value="OJD27895.1"/>
    <property type="molecule type" value="Genomic_DNA"/>
</dbReference>
<dbReference type="InterPro" id="IPR034004">
    <property type="entry name" value="Zn_ribbon_RPA12_C"/>
</dbReference>